<evidence type="ECO:0000256" key="6">
    <source>
        <dbReference type="SAM" id="Phobius"/>
    </source>
</evidence>
<evidence type="ECO:0000256" key="5">
    <source>
        <dbReference type="ARBA" id="ARBA00023136"/>
    </source>
</evidence>
<feature type="transmembrane region" description="Helical" evidence="6">
    <location>
        <begin position="156"/>
        <end position="176"/>
    </location>
</feature>
<keyword evidence="9" id="KW-1185">Reference proteome</keyword>
<dbReference type="OMA" id="RFRDTRI"/>
<sequence length="246" mass="27982">MLHRRRTASCDSTFLAWSDLSHWKTRGVLLQYKYFLERVGKQRLREARLQAVDCLILLLAGICLGTLADVSDESFGFMGYLYTVIAVPLLIKIVALRSFSLDKLHYWRESASGMSSLAYFMAKGTVDHINTIVKPAVYLSMFYFFNNPRSSILDNYLVLLCVVYCVTGIAYALAIYFEPGQAQLWSVLLPVVLTLVASKDSKFTAIVGDYIYSKWALKAFTIANARRSGESFFIVSKFFLHYYQPC</sequence>
<feature type="transmembrane region" description="Helical" evidence="6">
    <location>
        <begin position="51"/>
        <end position="68"/>
    </location>
</feature>
<dbReference type="InterPro" id="IPR043926">
    <property type="entry name" value="ABCG_dom"/>
</dbReference>
<gene>
    <name evidence="8" type="ORF">T459_28803</name>
</gene>
<evidence type="ECO:0000313" key="9">
    <source>
        <dbReference type="Proteomes" id="UP000222542"/>
    </source>
</evidence>
<evidence type="ECO:0000259" key="7">
    <source>
        <dbReference type="Pfam" id="PF19055"/>
    </source>
</evidence>
<dbReference type="AlphaFoldDB" id="A0A2G2YHV1"/>
<keyword evidence="4 6" id="KW-1133">Transmembrane helix</keyword>
<dbReference type="EMBL" id="AYRZ02000011">
    <property type="protein sequence ID" value="PHT69316.1"/>
    <property type="molecule type" value="Genomic_DNA"/>
</dbReference>
<evidence type="ECO:0000256" key="2">
    <source>
        <dbReference type="ARBA" id="ARBA00022448"/>
    </source>
</evidence>
<comment type="caution">
    <text evidence="8">The sequence shown here is derived from an EMBL/GenBank/DDBJ whole genome shotgun (WGS) entry which is preliminary data.</text>
</comment>
<name>A0A2G2YHV1_CAPAN</name>
<accession>A0A2G2YHV1</accession>
<evidence type="ECO:0000256" key="1">
    <source>
        <dbReference type="ARBA" id="ARBA00004141"/>
    </source>
</evidence>
<dbReference type="InterPro" id="IPR050352">
    <property type="entry name" value="ABCG_transporters"/>
</dbReference>
<dbReference type="GO" id="GO:0016020">
    <property type="term" value="C:membrane"/>
    <property type="evidence" value="ECO:0000318"/>
    <property type="project" value="GO_Central"/>
</dbReference>
<feature type="transmembrane region" description="Helical" evidence="6">
    <location>
        <begin position="182"/>
        <end position="198"/>
    </location>
</feature>
<dbReference type="GO" id="GO:0042626">
    <property type="term" value="F:ATPase-coupled transmembrane transporter activity"/>
    <property type="evidence" value="ECO:0000318"/>
    <property type="project" value="GO_Central"/>
</dbReference>
<feature type="transmembrane region" description="Helical" evidence="6">
    <location>
        <begin position="80"/>
        <end position="99"/>
    </location>
</feature>
<proteinExistence type="predicted"/>
<dbReference type="GO" id="GO:0055085">
    <property type="term" value="P:transmembrane transport"/>
    <property type="evidence" value="ECO:0000318"/>
    <property type="project" value="GO_Central"/>
</dbReference>
<evidence type="ECO:0000256" key="3">
    <source>
        <dbReference type="ARBA" id="ARBA00022692"/>
    </source>
</evidence>
<comment type="subcellular location">
    <subcellularLocation>
        <location evidence="1">Membrane</location>
        <topology evidence="1">Multi-pass membrane protein</topology>
    </subcellularLocation>
</comment>
<keyword evidence="3 6" id="KW-0812">Transmembrane</keyword>
<evidence type="ECO:0000313" key="8">
    <source>
        <dbReference type="EMBL" id="PHT69316.1"/>
    </source>
</evidence>
<dbReference type="PANTHER" id="PTHR48041:SF91">
    <property type="entry name" value="ABC TRANSPORTER G FAMILY MEMBER 28"/>
    <property type="match status" value="1"/>
</dbReference>
<evidence type="ECO:0000256" key="4">
    <source>
        <dbReference type="ARBA" id="ARBA00022989"/>
    </source>
</evidence>
<keyword evidence="2" id="KW-0813">Transport</keyword>
<dbReference type="Proteomes" id="UP000222542">
    <property type="component" value="Unassembled WGS sequence"/>
</dbReference>
<protein>
    <recommendedName>
        <fullName evidence="7">ABC transporter family G domain-containing protein</fullName>
    </recommendedName>
</protein>
<reference evidence="8 9" key="1">
    <citation type="journal article" date="2014" name="Nat. Genet.">
        <title>Genome sequence of the hot pepper provides insights into the evolution of pungency in Capsicum species.</title>
        <authorList>
            <person name="Kim S."/>
            <person name="Park M."/>
            <person name="Yeom S.I."/>
            <person name="Kim Y.M."/>
            <person name="Lee J.M."/>
            <person name="Lee H.A."/>
            <person name="Seo E."/>
            <person name="Choi J."/>
            <person name="Cheong K."/>
            <person name="Kim K.T."/>
            <person name="Jung K."/>
            <person name="Lee G.W."/>
            <person name="Oh S.K."/>
            <person name="Bae C."/>
            <person name="Kim S.B."/>
            <person name="Lee H.Y."/>
            <person name="Kim S.Y."/>
            <person name="Kim M.S."/>
            <person name="Kang B.C."/>
            <person name="Jo Y.D."/>
            <person name="Yang H.B."/>
            <person name="Jeong H.J."/>
            <person name="Kang W.H."/>
            <person name="Kwon J.K."/>
            <person name="Shin C."/>
            <person name="Lim J.Y."/>
            <person name="Park J.H."/>
            <person name="Huh J.H."/>
            <person name="Kim J.S."/>
            <person name="Kim B.D."/>
            <person name="Cohen O."/>
            <person name="Paran I."/>
            <person name="Suh M.C."/>
            <person name="Lee S.B."/>
            <person name="Kim Y.K."/>
            <person name="Shin Y."/>
            <person name="Noh S.J."/>
            <person name="Park J."/>
            <person name="Seo Y.S."/>
            <person name="Kwon S.Y."/>
            <person name="Kim H.A."/>
            <person name="Park J.M."/>
            <person name="Kim H.J."/>
            <person name="Choi S.B."/>
            <person name="Bosland P.W."/>
            <person name="Reeves G."/>
            <person name="Jo S.H."/>
            <person name="Lee B.W."/>
            <person name="Cho H.T."/>
            <person name="Choi H.S."/>
            <person name="Lee M.S."/>
            <person name="Yu Y."/>
            <person name="Do Choi Y."/>
            <person name="Park B.S."/>
            <person name="van Deynze A."/>
            <person name="Ashrafi H."/>
            <person name="Hill T."/>
            <person name="Kim W.T."/>
            <person name="Pai H.S."/>
            <person name="Ahn H.K."/>
            <person name="Yeam I."/>
            <person name="Giovannoni J.J."/>
            <person name="Rose J.K."/>
            <person name="Sorensen I."/>
            <person name="Lee S.J."/>
            <person name="Kim R.W."/>
            <person name="Choi I.Y."/>
            <person name="Choi B.S."/>
            <person name="Lim J.S."/>
            <person name="Lee Y.H."/>
            <person name="Choi D."/>
        </authorList>
    </citation>
    <scope>NUCLEOTIDE SEQUENCE [LARGE SCALE GENOMIC DNA]</scope>
    <source>
        <strain evidence="9">cv. CM334</strain>
    </source>
</reference>
<dbReference type="PANTHER" id="PTHR48041">
    <property type="entry name" value="ABC TRANSPORTER G FAMILY MEMBER 28"/>
    <property type="match status" value="1"/>
</dbReference>
<dbReference type="Gramene" id="PHT69316">
    <property type="protein sequence ID" value="PHT69316"/>
    <property type="gene ID" value="T459_28803"/>
</dbReference>
<keyword evidence="5 6" id="KW-0472">Membrane</keyword>
<dbReference type="Pfam" id="PF19055">
    <property type="entry name" value="ABC2_membrane_7"/>
    <property type="match status" value="1"/>
</dbReference>
<organism evidence="8 9">
    <name type="scientific">Capsicum annuum</name>
    <name type="common">Capsicum pepper</name>
    <dbReference type="NCBI Taxonomy" id="4072"/>
    <lineage>
        <taxon>Eukaryota</taxon>
        <taxon>Viridiplantae</taxon>
        <taxon>Streptophyta</taxon>
        <taxon>Embryophyta</taxon>
        <taxon>Tracheophyta</taxon>
        <taxon>Spermatophyta</taxon>
        <taxon>Magnoliopsida</taxon>
        <taxon>eudicotyledons</taxon>
        <taxon>Gunneridae</taxon>
        <taxon>Pentapetalae</taxon>
        <taxon>asterids</taxon>
        <taxon>lamiids</taxon>
        <taxon>Solanales</taxon>
        <taxon>Solanaceae</taxon>
        <taxon>Solanoideae</taxon>
        <taxon>Capsiceae</taxon>
        <taxon>Capsicum</taxon>
    </lineage>
</organism>
<dbReference type="GO" id="GO:0140359">
    <property type="term" value="F:ABC-type transporter activity"/>
    <property type="evidence" value="ECO:0007669"/>
    <property type="project" value="InterPro"/>
</dbReference>
<reference evidence="8 9" key="2">
    <citation type="journal article" date="2017" name="Genome Biol.">
        <title>New reference genome sequences of hot pepper reveal the massive evolution of plant disease-resistance genes by retroduplication.</title>
        <authorList>
            <person name="Kim S."/>
            <person name="Park J."/>
            <person name="Yeom S.I."/>
            <person name="Kim Y.M."/>
            <person name="Seo E."/>
            <person name="Kim K.T."/>
            <person name="Kim M.S."/>
            <person name="Lee J.M."/>
            <person name="Cheong K."/>
            <person name="Shin H.S."/>
            <person name="Kim S.B."/>
            <person name="Han K."/>
            <person name="Lee J."/>
            <person name="Park M."/>
            <person name="Lee H.A."/>
            <person name="Lee H.Y."/>
            <person name="Lee Y."/>
            <person name="Oh S."/>
            <person name="Lee J.H."/>
            <person name="Choi E."/>
            <person name="Choi E."/>
            <person name="Lee S.E."/>
            <person name="Jeon J."/>
            <person name="Kim H."/>
            <person name="Choi G."/>
            <person name="Song H."/>
            <person name="Lee J."/>
            <person name="Lee S.C."/>
            <person name="Kwon J.K."/>
            <person name="Lee H.Y."/>
            <person name="Koo N."/>
            <person name="Hong Y."/>
            <person name="Kim R.W."/>
            <person name="Kang W.H."/>
            <person name="Huh J.H."/>
            <person name="Kang B.C."/>
            <person name="Yang T.J."/>
            <person name="Lee Y.H."/>
            <person name="Bennetzen J.L."/>
            <person name="Choi D."/>
        </authorList>
    </citation>
    <scope>NUCLEOTIDE SEQUENCE [LARGE SCALE GENOMIC DNA]</scope>
    <source>
        <strain evidence="9">cv. CM334</strain>
    </source>
</reference>
<feature type="domain" description="ABC transporter family G" evidence="7">
    <location>
        <begin position="9"/>
        <end position="228"/>
    </location>
</feature>